<organism evidence="2 3">
    <name type="scientific">Pseudosulfitobacter pseudonitzschiae</name>
    <dbReference type="NCBI Taxonomy" id="1402135"/>
    <lineage>
        <taxon>Bacteria</taxon>
        <taxon>Pseudomonadati</taxon>
        <taxon>Pseudomonadota</taxon>
        <taxon>Alphaproteobacteria</taxon>
        <taxon>Rhodobacterales</taxon>
        <taxon>Roseobacteraceae</taxon>
        <taxon>Pseudosulfitobacter</taxon>
    </lineage>
</organism>
<keyword evidence="3" id="KW-1185">Reference proteome</keyword>
<feature type="transmembrane region" description="Helical" evidence="1">
    <location>
        <begin position="6"/>
        <end position="25"/>
    </location>
</feature>
<evidence type="ECO:0000313" key="3">
    <source>
        <dbReference type="Proteomes" id="UP000027746"/>
    </source>
</evidence>
<dbReference type="AlphaFoldDB" id="A0A073IWJ5"/>
<evidence type="ECO:0000313" key="2">
    <source>
        <dbReference type="EMBL" id="KEJ93970.1"/>
    </source>
</evidence>
<protein>
    <submittedName>
        <fullName evidence="2">Uncharacterized protein</fullName>
    </submittedName>
</protein>
<dbReference type="RefSeq" id="WP_037931091.1">
    <property type="nucleotide sequence ID" value="NZ_FQVP01000008.1"/>
</dbReference>
<comment type="caution">
    <text evidence="2">The sequence shown here is derived from an EMBL/GenBank/DDBJ whole genome shotgun (WGS) entry which is preliminary data.</text>
</comment>
<accession>A0A073IWJ5</accession>
<reference evidence="2 3" key="1">
    <citation type="submission" date="2014-01" db="EMBL/GenBank/DDBJ databases">
        <title>Sulfitobacter sp. H3 (MCCC 1A00686) Genome Sequencing.</title>
        <authorList>
            <person name="Lai Q."/>
            <person name="Hong Z."/>
        </authorList>
    </citation>
    <scope>NUCLEOTIDE SEQUENCE [LARGE SCALE GENOMIC DNA]</scope>
    <source>
        <strain evidence="2 3">H3</strain>
    </source>
</reference>
<keyword evidence="1" id="KW-0812">Transmembrane</keyword>
<dbReference type="EMBL" id="JAMD01000021">
    <property type="protein sequence ID" value="KEJ93970.1"/>
    <property type="molecule type" value="Genomic_DNA"/>
</dbReference>
<keyword evidence="1" id="KW-0472">Membrane</keyword>
<proteinExistence type="predicted"/>
<evidence type="ECO:0000256" key="1">
    <source>
        <dbReference type="SAM" id="Phobius"/>
    </source>
</evidence>
<sequence>MGKLLSSISILTISLVIAAVIGWILNIGKLVGGLSFGLEQAGSIELLRGFGIIVPPLGAVLGWF</sequence>
<keyword evidence="1" id="KW-1133">Transmembrane helix</keyword>
<gene>
    <name evidence="2" type="ORF">SUH3_11915</name>
</gene>
<name>A0A073IWJ5_9RHOB</name>
<dbReference type="Proteomes" id="UP000027746">
    <property type="component" value="Unassembled WGS sequence"/>
</dbReference>